<feature type="compositionally biased region" description="Pro residues" evidence="1">
    <location>
        <begin position="12"/>
        <end position="25"/>
    </location>
</feature>
<dbReference type="AlphaFoldDB" id="A0A5J9U4P4"/>
<evidence type="ECO:0000256" key="1">
    <source>
        <dbReference type="SAM" id="MobiDB-lite"/>
    </source>
</evidence>
<feature type="region of interest" description="Disordered" evidence="1">
    <location>
        <begin position="1"/>
        <end position="25"/>
    </location>
</feature>
<accession>A0A5J9U4P4</accession>
<comment type="caution">
    <text evidence="2">The sequence shown here is derived from an EMBL/GenBank/DDBJ whole genome shotgun (WGS) entry which is preliminary data.</text>
</comment>
<keyword evidence="3" id="KW-1185">Reference proteome</keyword>
<dbReference type="Proteomes" id="UP000324897">
    <property type="component" value="Chromosome 7"/>
</dbReference>
<dbReference type="EMBL" id="RWGY01000029">
    <property type="protein sequence ID" value="TVU18682.1"/>
    <property type="molecule type" value="Genomic_DNA"/>
</dbReference>
<gene>
    <name evidence="2" type="ORF">EJB05_34792</name>
</gene>
<reference evidence="2 3" key="1">
    <citation type="journal article" date="2019" name="Sci. Rep.">
        <title>A high-quality genome of Eragrostis curvula grass provides insights into Poaceae evolution and supports new strategies to enhance forage quality.</title>
        <authorList>
            <person name="Carballo J."/>
            <person name="Santos B.A.C.M."/>
            <person name="Zappacosta D."/>
            <person name="Garbus I."/>
            <person name="Selva J.P."/>
            <person name="Gallo C.A."/>
            <person name="Diaz A."/>
            <person name="Albertini E."/>
            <person name="Caccamo M."/>
            <person name="Echenique V."/>
        </authorList>
    </citation>
    <scope>NUCLEOTIDE SEQUENCE [LARGE SCALE GENOMIC DNA]</scope>
    <source>
        <strain evidence="3">cv. Victoria</strain>
        <tissue evidence="2">Leaf</tissue>
    </source>
</reference>
<sequence>MPLALHREAAPHPLPRPLAPRPPVPLQPLPLQASFPLLRMLDTYTLPFLLLAAALCPAPAVSCSAHALLEKIGLRDHDHNR</sequence>
<feature type="compositionally biased region" description="Basic and acidic residues" evidence="1">
    <location>
        <begin position="1"/>
        <end position="10"/>
    </location>
</feature>
<evidence type="ECO:0000313" key="2">
    <source>
        <dbReference type="EMBL" id="TVU18682.1"/>
    </source>
</evidence>
<name>A0A5J9U4P4_9POAL</name>
<feature type="non-terminal residue" evidence="2">
    <location>
        <position position="1"/>
    </location>
</feature>
<dbReference type="Gramene" id="TVU18682">
    <property type="protein sequence ID" value="TVU18682"/>
    <property type="gene ID" value="EJB05_34792"/>
</dbReference>
<proteinExistence type="predicted"/>
<protein>
    <submittedName>
        <fullName evidence="2">Uncharacterized protein</fullName>
    </submittedName>
</protein>
<organism evidence="2 3">
    <name type="scientific">Eragrostis curvula</name>
    <name type="common">weeping love grass</name>
    <dbReference type="NCBI Taxonomy" id="38414"/>
    <lineage>
        <taxon>Eukaryota</taxon>
        <taxon>Viridiplantae</taxon>
        <taxon>Streptophyta</taxon>
        <taxon>Embryophyta</taxon>
        <taxon>Tracheophyta</taxon>
        <taxon>Spermatophyta</taxon>
        <taxon>Magnoliopsida</taxon>
        <taxon>Liliopsida</taxon>
        <taxon>Poales</taxon>
        <taxon>Poaceae</taxon>
        <taxon>PACMAD clade</taxon>
        <taxon>Chloridoideae</taxon>
        <taxon>Eragrostideae</taxon>
        <taxon>Eragrostidinae</taxon>
        <taxon>Eragrostis</taxon>
    </lineage>
</organism>
<evidence type="ECO:0000313" key="3">
    <source>
        <dbReference type="Proteomes" id="UP000324897"/>
    </source>
</evidence>